<dbReference type="EMBL" id="VIKS01000014">
    <property type="protein sequence ID" value="TQV84590.1"/>
    <property type="molecule type" value="Genomic_DNA"/>
</dbReference>
<evidence type="ECO:0000313" key="2">
    <source>
        <dbReference type="EMBL" id="TQV84590.1"/>
    </source>
</evidence>
<feature type="transmembrane region" description="Helical" evidence="1">
    <location>
        <begin position="167"/>
        <end position="184"/>
    </location>
</feature>
<name>A0A545U538_9GAMM</name>
<dbReference type="OrthoDB" id="9786473at2"/>
<feature type="transmembrane region" description="Helical" evidence="1">
    <location>
        <begin position="88"/>
        <end position="108"/>
    </location>
</feature>
<dbReference type="InterPro" id="IPR058534">
    <property type="entry name" value="YjdF"/>
</dbReference>
<organism evidence="2 3">
    <name type="scientific">Aliikangiella coralliicola</name>
    <dbReference type="NCBI Taxonomy" id="2592383"/>
    <lineage>
        <taxon>Bacteria</taxon>
        <taxon>Pseudomonadati</taxon>
        <taxon>Pseudomonadota</taxon>
        <taxon>Gammaproteobacteria</taxon>
        <taxon>Oceanospirillales</taxon>
        <taxon>Pleioneaceae</taxon>
        <taxon>Aliikangiella</taxon>
    </lineage>
</organism>
<keyword evidence="1" id="KW-1133">Transmembrane helix</keyword>
<feature type="transmembrane region" description="Helical" evidence="1">
    <location>
        <begin position="120"/>
        <end position="147"/>
    </location>
</feature>
<dbReference type="InterPro" id="IPR014509">
    <property type="entry name" value="YjdF-like"/>
</dbReference>
<accession>A0A545U538</accession>
<keyword evidence="1" id="KW-0472">Membrane</keyword>
<dbReference type="PIRSF" id="PIRSF020606">
    <property type="entry name" value="UCP020606"/>
    <property type="match status" value="1"/>
</dbReference>
<comment type="caution">
    <text evidence="2">The sequence shown here is derived from an EMBL/GenBank/DDBJ whole genome shotgun (WGS) entry which is preliminary data.</text>
</comment>
<dbReference type="AlphaFoldDB" id="A0A545U538"/>
<sequence>MIVWLIILWSLTAIEPFDRSDWLLENLLVFATLILLGLTYRRFTFSNASYFQLCVFLSLHLIGAHYTYAETPLGFWLQETFDLSRNHYDRIVHCAFGLLLAAPFYELLSRQSGLKHSWRYLMTITVIVALSALYELLEAITAVIVSPELGAAFLGTQGDEWDAQKDSFVATVGSIVSMLILYFYQKRNPLPN</sequence>
<keyword evidence="3" id="KW-1185">Reference proteome</keyword>
<evidence type="ECO:0000313" key="3">
    <source>
        <dbReference type="Proteomes" id="UP000315439"/>
    </source>
</evidence>
<feature type="transmembrane region" description="Helical" evidence="1">
    <location>
        <begin position="23"/>
        <end position="43"/>
    </location>
</feature>
<evidence type="ECO:0000256" key="1">
    <source>
        <dbReference type="SAM" id="Phobius"/>
    </source>
</evidence>
<protein>
    <submittedName>
        <fullName evidence="2">DUF2238 domain-containing protein</fullName>
    </submittedName>
</protein>
<reference evidence="2 3" key="1">
    <citation type="submission" date="2019-07" db="EMBL/GenBank/DDBJ databases">
        <title>Draft genome for Aliikangiella sp. M105.</title>
        <authorList>
            <person name="Wang G."/>
        </authorList>
    </citation>
    <scope>NUCLEOTIDE SEQUENCE [LARGE SCALE GENOMIC DNA]</scope>
    <source>
        <strain evidence="2 3">M105</strain>
    </source>
</reference>
<gene>
    <name evidence="2" type="ORF">FLL46_22325</name>
</gene>
<dbReference type="Proteomes" id="UP000315439">
    <property type="component" value="Unassembled WGS sequence"/>
</dbReference>
<dbReference type="Pfam" id="PF09997">
    <property type="entry name" value="DUF2238"/>
    <property type="match status" value="1"/>
</dbReference>
<keyword evidence="1" id="KW-0812">Transmembrane</keyword>
<proteinExistence type="predicted"/>
<feature type="transmembrane region" description="Helical" evidence="1">
    <location>
        <begin position="50"/>
        <end position="68"/>
    </location>
</feature>